<feature type="transmembrane region" description="Helical" evidence="5">
    <location>
        <begin position="270"/>
        <end position="291"/>
    </location>
</feature>
<feature type="compositionally biased region" description="Basic and acidic residues" evidence="4">
    <location>
        <begin position="461"/>
        <end position="470"/>
    </location>
</feature>
<dbReference type="SMART" id="SM00342">
    <property type="entry name" value="HTH_ARAC"/>
    <property type="match status" value="1"/>
</dbReference>
<keyword evidence="5" id="KW-0812">Transmembrane</keyword>
<feature type="transmembrane region" description="Helical" evidence="5">
    <location>
        <begin position="12"/>
        <end position="32"/>
    </location>
</feature>
<dbReference type="PANTHER" id="PTHR43280">
    <property type="entry name" value="ARAC-FAMILY TRANSCRIPTIONAL REGULATOR"/>
    <property type="match status" value="1"/>
</dbReference>
<dbReference type="Gene3D" id="1.10.10.60">
    <property type="entry name" value="Homeodomain-like"/>
    <property type="match status" value="2"/>
</dbReference>
<name>A0ABS4J0D4_9BACL</name>
<feature type="domain" description="HTH araC/xylS-type" evidence="6">
    <location>
        <begin position="670"/>
        <end position="770"/>
    </location>
</feature>
<gene>
    <name evidence="7" type="ORF">J2Z66_004924</name>
</gene>
<comment type="caution">
    <text evidence="7">The sequence shown here is derived from an EMBL/GenBank/DDBJ whole genome shotgun (WGS) entry which is preliminary data.</text>
</comment>
<evidence type="ECO:0000256" key="4">
    <source>
        <dbReference type="SAM" id="MobiDB-lite"/>
    </source>
</evidence>
<evidence type="ECO:0000313" key="8">
    <source>
        <dbReference type="Proteomes" id="UP001519287"/>
    </source>
</evidence>
<dbReference type="PANTHER" id="PTHR43280:SF28">
    <property type="entry name" value="HTH-TYPE TRANSCRIPTIONAL ACTIVATOR RHAS"/>
    <property type="match status" value="1"/>
</dbReference>
<organism evidence="7 8">
    <name type="scientific">Paenibacillus eucommiae</name>
    <dbReference type="NCBI Taxonomy" id="1355755"/>
    <lineage>
        <taxon>Bacteria</taxon>
        <taxon>Bacillati</taxon>
        <taxon>Bacillota</taxon>
        <taxon>Bacilli</taxon>
        <taxon>Bacillales</taxon>
        <taxon>Paenibacillaceae</taxon>
        <taxon>Paenibacillus</taxon>
    </lineage>
</organism>
<dbReference type="InterPro" id="IPR018060">
    <property type="entry name" value="HTH_AraC"/>
</dbReference>
<keyword evidence="5" id="KW-0472">Membrane</keyword>
<dbReference type="InterPro" id="IPR009057">
    <property type="entry name" value="Homeodomain-like_sf"/>
</dbReference>
<evidence type="ECO:0000256" key="1">
    <source>
        <dbReference type="ARBA" id="ARBA00023015"/>
    </source>
</evidence>
<protein>
    <submittedName>
        <fullName evidence="7">AraC-like DNA-binding protein</fullName>
    </submittedName>
</protein>
<evidence type="ECO:0000256" key="2">
    <source>
        <dbReference type="ARBA" id="ARBA00023125"/>
    </source>
</evidence>
<keyword evidence="1" id="KW-0805">Transcription regulation</keyword>
<dbReference type="SUPFAM" id="SSF46689">
    <property type="entry name" value="Homeodomain-like"/>
    <property type="match status" value="2"/>
</dbReference>
<evidence type="ECO:0000256" key="3">
    <source>
        <dbReference type="ARBA" id="ARBA00023163"/>
    </source>
</evidence>
<accession>A0ABS4J0D4</accession>
<evidence type="ECO:0000256" key="5">
    <source>
        <dbReference type="SAM" id="Phobius"/>
    </source>
</evidence>
<reference evidence="7 8" key="1">
    <citation type="submission" date="2021-03" db="EMBL/GenBank/DDBJ databases">
        <title>Genomic Encyclopedia of Type Strains, Phase IV (KMG-IV): sequencing the most valuable type-strain genomes for metagenomic binning, comparative biology and taxonomic classification.</title>
        <authorList>
            <person name="Goeker M."/>
        </authorList>
    </citation>
    <scope>NUCLEOTIDE SEQUENCE [LARGE SCALE GENOMIC DNA]</scope>
    <source>
        <strain evidence="7 8">DSM 26048</strain>
    </source>
</reference>
<keyword evidence="2" id="KW-0238">DNA-binding</keyword>
<keyword evidence="8" id="KW-1185">Reference proteome</keyword>
<dbReference type="Proteomes" id="UP001519287">
    <property type="component" value="Unassembled WGS sequence"/>
</dbReference>
<evidence type="ECO:0000313" key="7">
    <source>
        <dbReference type="EMBL" id="MBP1993303.1"/>
    </source>
</evidence>
<dbReference type="RefSeq" id="WP_209975046.1">
    <property type="nucleotide sequence ID" value="NZ_JAGGLB010000018.1"/>
</dbReference>
<keyword evidence="3" id="KW-0804">Transcription</keyword>
<sequence>MKKRWFNRLLLSYLPVLFVVSLSILLITYLTLSQVSKRAAHNASKVLSYTIMQSLDNILENIESMTVKEILENDLLKQFFQRDKQNYSPNDDYRAAAVLNELMERNAFIHSIYLLRTTESLVLTPTSLTKLNEFGDRTFVSTQISTKSPFKWQERRIYQTSLGDSKGTEVITLVKFANLSDRSLIVVNVSTAKLSEWIRTMSDARMYFVDLIDQDGQLITSNRNVNLTAGDEAAPSNGKEWSRVQSTYTNWSIRTGSDGTGVVEWVSSLFYIWIGLGFMILAGGIIWLVYISRRNYRPFVSMASKISAYAEEHRQELKTRDSMDELKFIEHAMEDLMAYSSDLQQQNLTNIGYRKKHTFLSLVEGIPDHRTEQIKEELREYGFVFPTDHIAVTVLEIDCFSSFSNRYSHRDQQLLKHVVASAAQEMADQQHIPIWCEWLDHHRLACLYFLEDEAALSLSAEKSDSRRIEDESSQSSPDFLGERISPLADKIREWVQDNMSFTVTVSMADQAAGLTHIAPAARQVILGLECKISLGVNRVIDMRQRANWKTSENFHHQQSIRMLCQKFRAGESEWEIQYADLADTLSLYVFNRSSIESLFDYFVYYLDKEMQDLPAEFRDPWGDVHAQLKQVVQSEETLDQICLRFGNILEKAALQMNELRASKNNHQLIKQVKSYISEHFANPELSLNHLNGEFGMNASYLSRLFKEEFGVKFIDYVSQVRIEQAIVILQKNESITNQELAEEVGYSNAITFTRAFKKYTGSTPGQYRKPQ</sequence>
<dbReference type="EMBL" id="JAGGLB010000018">
    <property type="protein sequence ID" value="MBP1993303.1"/>
    <property type="molecule type" value="Genomic_DNA"/>
</dbReference>
<feature type="region of interest" description="Disordered" evidence="4">
    <location>
        <begin position="461"/>
        <end position="480"/>
    </location>
</feature>
<keyword evidence="5" id="KW-1133">Transmembrane helix</keyword>
<dbReference type="PROSITE" id="PS01124">
    <property type="entry name" value="HTH_ARAC_FAMILY_2"/>
    <property type="match status" value="1"/>
</dbReference>
<proteinExistence type="predicted"/>
<evidence type="ECO:0000259" key="6">
    <source>
        <dbReference type="PROSITE" id="PS01124"/>
    </source>
</evidence>
<dbReference type="Pfam" id="PF12833">
    <property type="entry name" value="HTH_18"/>
    <property type="match status" value="1"/>
</dbReference>